<keyword evidence="9" id="KW-1185">Reference proteome</keyword>
<evidence type="ECO:0000256" key="6">
    <source>
        <dbReference type="SAM" id="SignalP"/>
    </source>
</evidence>
<dbReference type="HOGENOM" id="CLU_004624_0_2_1"/>
<feature type="signal peptide" evidence="6">
    <location>
        <begin position="1"/>
        <end position="19"/>
    </location>
</feature>
<dbReference type="PANTHER" id="PTHR31297:SF42">
    <property type="entry name" value="GLYCOSIDE HYDROLASE FAMILY 5 DOMAIN-CONTAINING PROTEIN"/>
    <property type="match status" value="1"/>
</dbReference>
<accession>A0A067LSY3</accession>
<feature type="domain" description="Glycoside hydrolase family 5" evidence="7">
    <location>
        <begin position="121"/>
        <end position="364"/>
    </location>
</feature>
<dbReference type="AlphaFoldDB" id="A0A067LSY3"/>
<evidence type="ECO:0000313" key="9">
    <source>
        <dbReference type="Proteomes" id="UP000027195"/>
    </source>
</evidence>
<evidence type="ECO:0000256" key="2">
    <source>
        <dbReference type="ARBA" id="ARBA00022801"/>
    </source>
</evidence>
<keyword evidence="6" id="KW-0732">Signal</keyword>
<dbReference type="InterPro" id="IPR001547">
    <property type="entry name" value="Glyco_hydro_5"/>
</dbReference>
<sequence length="459" mass="50082">MRVVLPALVVLVSAALAAGQPKCRLVKAAAAAHSPPTPAHSPSPSPFPSPSPTTTLTTPQPPSATGPPPPPFDYNNTKVRGVNLGGWFVLEPWITPSIFDGTGNPGIVDEFTFGQMQDTTVATSTLQKHWSTWIVEDDFRQISAAGLTHVRIPIGYWSIPSSISPAPFITGAWPYLLQSIAWARKYNLYVIVDLHGAPGSQNGYDNSGQRLDQPTWAATPSNIQRTVDAITMMAQEFSKPEYKNVLSSIELLNEPAGFNSSILQAIRPYWTEGYNAVRALSQDIVVTIGDAFMGVSFWNGFLVPPSAANVLMDTHVYQVFSDDQLSLTNDQHISAACAVGPSLGSYSSRNLWTIVGEWSASPTDCATYLNGRGRPARWSSDLGKSCQGLTGDSTNFSASYKSFLRSYWEAQVTSYEKVNGWIYWTWKTESADEWSYQKGLEGGWIPQDPTQRLNGSICS</sequence>
<keyword evidence="3 4" id="KW-0326">Glycosidase</keyword>
<dbReference type="OrthoDB" id="62120at2759"/>
<comment type="similarity">
    <text evidence="1 4">Belongs to the glycosyl hydrolase 5 (cellulase A) family.</text>
</comment>
<dbReference type="GO" id="GO:0009251">
    <property type="term" value="P:glucan catabolic process"/>
    <property type="evidence" value="ECO:0007669"/>
    <property type="project" value="TreeGrafter"/>
</dbReference>
<gene>
    <name evidence="8" type="ORF">BOTBODRAFT_121592</name>
</gene>
<dbReference type="PANTHER" id="PTHR31297">
    <property type="entry name" value="GLUCAN ENDO-1,6-BETA-GLUCOSIDASE B"/>
    <property type="match status" value="1"/>
</dbReference>
<dbReference type="Proteomes" id="UP000027195">
    <property type="component" value="Unassembled WGS sequence"/>
</dbReference>
<dbReference type="InterPro" id="IPR050386">
    <property type="entry name" value="Glycosyl_hydrolase_5"/>
</dbReference>
<dbReference type="InterPro" id="IPR017853">
    <property type="entry name" value="GH"/>
</dbReference>
<dbReference type="Gene3D" id="3.20.20.80">
    <property type="entry name" value="Glycosidases"/>
    <property type="match status" value="1"/>
</dbReference>
<evidence type="ECO:0000256" key="1">
    <source>
        <dbReference type="ARBA" id="ARBA00005641"/>
    </source>
</evidence>
<dbReference type="STRING" id="930990.A0A067LSY3"/>
<feature type="compositionally biased region" description="Pro residues" evidence="5">
    <location>
        <begin position="59"/>
        <end position="72"/>
    </location>
</feature>
<reference evidence="9" key="1">
    <citation type="journal article" date="2014" name="Proc. Natl. Acad. Sci. U.S.A.">
        <title>Extensive sampling of basidiomycete genomes demonstrates inadequacy of the white-rot/brown-rot paradigm for wood decay fungi.</title>
        <authorList>
            <person name="Riley R."/>
            <person name="Salamov A.A."/>
            <person name="Brown D.W."/>
            <person name="Nagy L.G."/>
            <person name="Floudas D."/>
            <person name="Held B.W."/>
            <person name="Levasseur A."/>
            <person name="Lombard V."/>
            <person name="Morin E."/>
            <person name="Otillar R."/>
            <person name="Lindquist E.A."/>
            <person name="Sun H."/>
            <person name="LaButti K.M."/>
            <person name="Schmutz J."/>
            <person name="Jabbour D."/>
            <person name="Luo H."/>
            <person name="Baker S.E."/>
            <person name="Pisabarro A.G."/>
            <person name="Walton J.D."/>
            <person name="Blanchette R.A."/>
            <person name="Henrissat B."/>
            <person name="Martin F."/>
            <person name="Cullen D."/>
            <person name="Hibbett D.S."/>
            <person name="Grigoriev I.V."/>
        </authorList>
    </citation>
    <scope>NUCLEOTIDE SEQUENCE [LARGE SCALE GENOMIC DNA]</scope>
    <source>
        <strain evidence="9">FD-172 SS1</strain>
    </source>
</reference>
<dbReference type="GO" id="GO:0005576">
    <property type="term" value="C:extracellular region"/>
    <property type="evidence" value="ECO:0007669"/>
    <property type="project" value="TreeGrafter"/>
</dbReference>
<dbReference type="Pfam" id="PF00150">
    <property type="entry name" value="Cellulase"/>
    <property type="match status" value="1"/>
</dbReference>
<dbReference type="InParanoid" id="A0A067LSY3"/>
<feature type="chain" id="PRO_5001640829" evidence="6">
    <location>
        <begin position="20"/>
        <end position="459"/>
    </location>
</feature>
<feature type="compositionally biased region" description="Pro residues" evidence="5">
    <location>
        <begin position="35"/>
        <end position="51"/>
    </location>
</feature>
<dbReference type="FunCoup" id="A0A067LSY3">
    <property type="interactions" value="39"/>
</dbReference>
<evidence type="ECO:0000256" key="3">
    <source>
        <dbReference type="ARBA" id="ARBA00023295"/>
    </source>
</evidence>
<evidence type="ECO:0000256" key="5">
    <source>
        <dbReference type="SAM" id="MobiDB-lite"/>
    </source>
</evidence>
<feature type="region of interest" description="Disordered" evidence="5">
    <location>
        <begin position="33"/>
        <end position="76"/>
    </location>
</feature>
<keyword evidence="2 4" id="KW-0378">Hydrolase</keyword>
<name>A0A067LSY3_BOTB1</name>
<protein>
    <submittedName>
        <fullName evidence="8">Glycoside hydrolase family 5 protein</fullName>
    </submittedName>
</protein>
<dbReference type="GO" id="GO:0008422">
    <property type="term" value="F:beta-glucosidase activity"/>
    <property type="evidence" value="ECO:0007669"/>
    <property type="project" value="TreeGrafter"/>
</dbReference>
<dbReference type="SUPFAM" id="SSF51445">
    <property type="entry name" value="(Trans)glycosidases"/>
    <property type="match status" value="1"/>
</dbReference>
<dbReference type="EMBL" id="KL198139">
    <property type="protein sequence ID" value="KDQ06363.1"/>
    <property type="molecule type" value="Genomic_DNA"/>
</dbReference>
<dbReference type="GO" id="GO:0009986">
    <property type="term" value="C:cell surface"/>
    <property type="evidence" value="ECO:0007669"/>
    <property type="project" value="TreeGrafter"/>
</dbReference>
<evidence type="ECO:0000256" key="4">
    <source>
        <dbReference type="RuleBase" id="RU361153"/>
    </source>
</evidence>
<evidence type="ECO:0000259" key="7">
    <source>
        <dbReference type="Pfam" id="PF00150"/>
    </source>
</evidence>
<organism evidence="8 9">
    <name type="scientific">Botryobasidium botryosum (strain FD-172 SS1)</name>
    <dbReference type="NCBI Taxonomy" id="930990"/>
    <lineage>
        <taxon>Eukaryota</taxon>
        <taxon>Fungi</taxon>
        <taxon>Dikarya</taxon>
        <taxon>Basidiomycota</taxon>
        <taxon>Agaricomycotina</taxon>
        <taxon>Agaricomycetes</taxon>
        <taxon>Cantharellales</taxon>
        <taxon>Botryobasidiaceae</taxon>
        <taxon>Botryobasidium</taxon>
    </lineage>
</organism>
<proteinExistence type="inferred from homology"/>
<evidence type="ECO:0000313" key="8">
    <source>
        <dbReference type="EMBL" id="KDQ06363.1"/>
    </source>
</evidence>